<gene>
    <name evidence="1" type="ORF">ACMD2_19464</name>
</gene>
<sequence length="78" mass="8773">MLKEFLIRRSAFRNLPLKILPEDQLTSWNIYGIPQIKGIDLNFNFVAKSPCRQQNILDCVVSRPSSRRAGPVSDAASA</sequence>
<evidence type="ECO:0000313" key="1">
    <source>
        <dbReference type="EMBL" id="OAY77007.1"/>
    </source>
</evidence>
<reference evidence="1 2" key="1">
    <citation type="journal article" date="2016" name="DNA Res.">
        <title>The draft genome of MD-2 pineapple using hybrid error correction of long reads.</title>
        <authorList>
            <person name="Redwan R.M."/>
            <person name="Saidin A."/>
            <person name="Kumar S.V."/>
        </authorList>
    </citation>
    <scope>NUCLEOTIDE SEQUENCE [LARGE SCALE GENOMIC DNA]</scope>
    <source>
        <strain evidence="2">cv. MD2</strain>
        <tissue evidence="1">Leaf</tissue>
    </source>
</reference>
<proteinExistence type="predicted"/>
<organism evidence="1 2">
    <name type="scientific">Ananas comosus</name>
    <name type="common">Pineapple</name>
    <name type="synonym">Ananas ananas</name>
    <dbReference type="NCBI Taxonomy" id="4615"/>
    <lineage>
        <taxon>Eukaryota</taxon>
        <taxon>Viridiplantae</taxon>
        <taxon>Streptophyta</taxon>
        <taxon>Embryophyta</taxon>
        <taxon>Tracheophyta</taxon>
        <taxon>Spermatophyta</taxon>
        <taxon>Magnoliopsida</taxon>
        <taxon>Liliopsida</taxon>
        <taxon>Poales</taxon>
        <taxon>Bromeliaceae</taxon>
        <taxon>Bromelioideae</taxon>
        <taxon>Ananas</taxon>
    </lineage>
</organism>
<dbReference type="EMBL" id="LSRQ01001642">
    <property type="protein sequence ID" value="OAY77007.1"/>
    <property type="molecule type" value="Genomic_DNA"/>
</dbReference>
<comment type="caution">
    <text evidence="1">The sequence shown here is derived from an EMBL/GenBank/DDBJ whole genome shotgun (WGS) entry which is preliminary data.</text>
</comment>
<name>A0A199VIN0_ANACO</name>
<accession>A0A199VIN0</accession>
<evidence type="ECO:0000313" key="2">
    <source>
        <dbReference type="Proteomes" id="UP000092600"/>
    </source>
</evidence>
<protein>
    <submittedName>
        <fullName evidence="1">Uncharacterized protein</fullName>
    </submittedName>
</protein>
<dbReference type="AlphaFoldDB" id="A0A199VIN0"/>
<dbReference type="Proteomes" id="UP000092600">
    <property type="component" value="Unassembled WGS sequence"/>
</dbReference>